<protein>
    <submittedName>
        <fullName evidence="3">Uncharacterized protein LOC117575432</fullName>
    </submittedName>
</protein>
<dbReference type="GeneID" id="117575432"/>
<dbReference type="AlphaFoldDB" id="A0A6P8ZDZ8"/>
<sequence length="848" mass="96040">MSQSFGEELLGNLSYERSKTWSSFFKNCLDKDDGNEFEFEELGELFQSEDEADNNDAIEEAKECEVKDDFNKSTQSLTNTELTLLLCHGDQSEILSQTVPIIEEHERKWKQAGLDRILNTFDADKIEEHVGGWLRRHKSSFANCSTGAPAATPAKPGEVYTSSRSNGSDGESMHSMDTARYIRDSRKRNISTKSSTSLTTIKMYRTLPCKRAELRAKYACQADDLLEEQQHRRHMQALSQRRIHYLRHRGHCHSFTSVTFNGQQRRKMFRKRRYTSFVAAAASSSSSSDECECRKRCCSYRIYRYHSECHCRGQDCLPAPWMRGSGNMWTKRKTSSPVPNKMCRLENEELEDDCLSSPTELTLRSPASIKKRRDVSAFSSQEQALQLRLPKSQSKRKMSEDYNSISENPINVSTKFEKSEQSQIRSLHTASSLNINQSAKATIFSPISQTDNEESDSSENLLSMSRRLQKRKQSTPEQTNSNSPNVNMTRRSRASTSQQIMVDLQSAGSGSSIDVRSRTKVKGKQLQRSLQVIEFDATTSSLPNQLQVMEAISSTRSSADKQENDSYEKKKSKQIPTQKEINSNSLNSSLHANADAAARNSKFRDLQSDSSEDSSYMRRRTKKRQNQSQRNSEIRDSNEAMSTKGSPATKQKSHISDNILNGSQRREEKGMDELTNTNSPIHANTDLLTRHPTPKIIALLSDSTEDSINVRIRRRKHSKSQQQVLDLDSEPQTAFVVTEKGILLHKPSSVGSETDMNSSENGYDKFVLTANILSPFIGRRKASRFMKYHIGTCTYDSRLHIYYRPSAKILANLKGTTILGDLDSSSCSESDDVFEMFGRYGSIVESNT</sequence>
<feature type="region of interest" description="Disordered" evidence="1">
    <location>
        <begin position="553"/>
        <end position="664"/>
    </location>
</feature>
<feature type="region of interest" description="Disordered" evidence="1">
    <location>
        <begin position="147"/>
        <end position="174"/>
    </location>
</feature>
<feature type="compositionally biased region" description="Basic and acidic residues" evidence="1">
    <location>
        <begin position="558"/>
        <end position="569"/>
    </location>
</feature>
<organism evidence="2 3">
    <name type="scientific">Drosophila albomicans</name>
    <name type="common">Fruit fly</name>
    <dbReference type="NCBI Taxonomy" id="7291"/>
    <lineage>
        <taxon>Eukaryota</taxon>
        <taxon>Metazoa</taxon>
        <taxon>Ecdysozoa</taxon>
        <taxon>Arthropoda</taxon>
        <taxon>Hexapoda</taxon>
        <taxon>Insecta</taxon>
        <taxon>Pterygota</taxon>
        <taxon>Neoptera</taxon>
        <taxon>Endopterygota</taxon>
        <taxon>Diptera</taxon>
        <taxon>Brachycera</taxon>
        <taxon>Muscomorpha</taxon>
        <taxon>Ephydroidea</taxon>
        <taxon>Drosophilidae</taxon>
        <taxon>Drosophila</taxon>
    </lineage>
</organism>
<reference evidence="3" key="1">
    <citation type="submission" date="2025-08" db="UniProtKB">
        <authorList>
            <consortium name="RefSeq"/>
        </authorList>
    </citation>
    <scope>IDENTIFICATION</scope>
    <source>
        <strain evidence="3">15112-1751.03</strain>
        <tissue evidence="3">Whole Adult</tissue>
    </source>
</reference>
<keyword evidence="2" id="KW-1185">Reference proteome</keyword>
<feature type="region of interest" description="Disordered" evidence="1">
    <location>
        <begin position="467"/>
        <end position="527"/>
    </location>
</feature>
<evidence type="ECO:0000256" key="1">
    <source>
        <dbReference type="SAM" id="MobiDB-lite"/>
    </source>
</evidence>
<feature type="compositionally biased region" description="Polar residues" evidence="1">
    <location>
        <begin position="475"/>
        <end position="514"/>
    </location>
</feature>
<dbReference type="RefSeq" id="XP_034115527.2">
    <property type="nucleotide sequence ID" value="XM_034259636.2"/>
</dbReference>
<feature type="compositionally biased region" description="Polar residues" evidence="1">
    <location>
        <begin position="639"/>
        <end position="663"/>
    </location>
</feature>
<proteinExistence type="predicted"/>
<evidence type="ECO:0000313" key="3">
    <source>
        <dbReference type="RefSeq" id="XP_034115527.2"/>
    </source>
</evidence>
<accession>A0A6P8ZDZ8</accession>
<dbReference type="Proteomes" id="UP000515160">
    <property type="component" value="Chromosome 2R"/>
</dbReference>
<name>A0A6P8ZDZ8_DROAB</name>
<gene>
    <name evidence="3" type="primary">LOC117575432</name>
</gene>
<feature type="compositionally biased region" description="Polar residues" evidence="1">
    <location>
        <begin position="160"/>
        <end position="169"/>
    </location>
</feature>
<dbReference type="OrthoDB" id="8021929at2759"/>
<feature type="compositionally biased region" description="Low complexity" evidence="1">
    <location>
        <begin position="582"/>
        <end position="600"/>
    </location>
</feature>
<feature type="compositionally biased region" description="Low complexity" evidence="1">
    <location>
        <begin position="147"/>
        <end position="157"/>
    </location>
</feature>
<evidence type="ECO:0000313" key="2">
    <source>
        <dbReference type="Proteomes" id="UP000515160"/>
    </source>
</evidence>